<dbReference type="AlphaFoldDB" id="A0A9P4YEA9"/>
<accession>A0A9P4YEA9</accession>
<dbReference type="Pfam" id="PF25823">
    <property type="entry name" value="Ams2-SPT21_N"/>
    <property type="match status" value="1"/>
</dbReference>
<keyword evidence="4" id="KW-1185">Reference proteome</keyword>
<feature type="compositionally biased region" description="Polar residues" evidence="1">
    <location>
        <begin position="195"/>
        <end position="209"/>
    </location>
</feature>
<feature type="compositionally biased region" description="Low complexity" evidence="1">
    <location>
        <begin position="421"/>
        <end position="438"/>
    </location>
</feature>
<feature type="compositionally biased region" description="Polar residues" evidence="1">
    <location>
        <begin position="965"/>
        <end position="976"/>
    </location>
</feature>
<dbReference type="GeneID" id="63839599"/>
<feature type="region of interest" description="Disordered" evidence="1">
    <location>
        <begin position="1"/>
        <end position="32"/>
    </location>
</feature>
<dbReference type="SUPFAM" id="SSF57716">
    <property type="entry name" value="Glucocorticoid receptor-like (DNA-binding domain)"/>
    <property type="match status" value="1"/>
</dbReference>
<feature type="compositionally biased region" description="Low complexity" evidence="1">
    <location>
        <begin position="644"/>
        <end position="658"/>
    </location>
</feature>
<evidence type="ECO:0000313" key="3">
    <source>
        <dbReference type="EMBL" id="KAF3770940.1"/>
    </source>
</evidence>
<evidence type="ECO:0000256" key="1">
    <source>
        <dbReference type="SAM" id="MobiDB-lite"/>
    </source>
</evidence>
<dbReference type="Gene3D" id="3.30.50.10">
    <property type="entry name" value="Erythroid Transcription Factor GATA-1, subunit A"/>
    <property type="match status" value="1"/>
</dbReference>
<feature type="compositionally biased region" description="Polar residues" evidence="1">
    <location>
        <begin position="468"/>
        <end position="477"/>
    </location>
</feature>
<feature type="compositionally biased region" description="Pro residues" evidence="1">
    <location>
        <begin position="504"/>
        <end position="516"/>
    </location>
</feature>
<reference evidence="3" key="1">
    <citation type="journal article" date="2020" name="Phytopathology">
        <title>Genome sequence of the chestnut blight fungus Cryphonectria parasitica EP155: A fundamental resource for an archetypical invasive plant pathogen.</title>
        <authorList>
            <person name="Crouch J.A."/>
            <person name="Dawe A."/>
            <person name="Aerts A."/>
            <person name="Barry K."/>
            <person name="Churchill A.C.L."/>
            <person name="Grimwood J."/>
            <person name="Hillman B."/>
            <person name="Milgroom M.G."/>
            <person name="Pangilinan J."/>
            <person name="Smith M."/>
            <person name="Salamov A."/>
            <person name="Schmutz J."/>
            <person name="Yadav J."/>
            <person name="Grigoriev I.V."/>
            <person name="Nuss D."/>
        </authorList>
    </citation>
    <scope>NUCLEOTIDE SEQUENCE</scope>
    <source>
        <strain evidence="3">EP155</strain>
    </source>
</reference>
<dbReference type="GO" id="GO:0008270">
    <property type="term" value="F:zinc ion binding"/>
    <property type="evidence" value="ECO:0007669"/>
    <property type="project" value="InterPro"/>
</dbReference>
<sequence>MTGPQGGAWAGYPPQGHASLPPSQPSQAEDSGLQARHMGLKVQYTFEKDQQNCLAKWPHVLQIQTIPIDERNAIGLVDLQVCLQAVASCSPEIINRPDKDYAVYALDYSEDDVPLVGQGMLSWALDQPAQNAEQKLVTGKVVKNMLAALRGGPPETLEVKLKLSPVPRLQRPQTAHSSDVQRGYGSNAPTPTPPDSNSEWSSFIQSNPNLGRPPNGPSMPSPSLAPVRYGSPIQALSPAPDVRPDMYANHYGAPTPPTMHAMPVQPMPMSFFPPVPSSQGPAPDDGTVLSRADEPGQPARPKSAKRASSKPPKKRKTTASGKVIGRPRKHDRPEAGNTSAIEDATDAEEAPVEGPKKKRAKTTKADYPNKAPLSSAPGSLRVAASTSGSLRTMRPAAAGGSGVGSSHLQEVPRAPTPVPEQQSRPRSRPPGQAQPRRSSMAEFEGSSSRVLVSETGIPGPHNQDARSPDSTAQSPFQAYTPEESPADFGSSPPVPRSIRSSPPLSSPVLPPMPMPQPDSGFMSGGFDEMVDDYDLQLPVSVPGQMPQPNIPRRSKPTSKSKSSKRKPAVPPPSHGIHRPMSSGLPEPPHVAPPRGLSQGLPMPGGPGLAEQGANGPAQPKQMIIQHEHPGPSELLPKQSIYNPSASAKAQIKKSQAASGMTKAAAQPTQDSQDHLLRLLSEPLHFPQDVEPEPANTPNVGEPTASTTQIADSEIVAPGPIPTAPASDPGIVAPTVSPSTASPEDTAQPSKNMSRKQSIKDKLEKAVKMGQMPTFCSNCGSISTPTWRKIWTQDLDGSPEIPEYSEKPGRITAIVILQRNENQTPTRYRVVKKALGPAEDKSQWVEDILCNPCGLWLSKYQTQRPEAQWEKDYSQIGKSRKKRNSKTSRPKKAKGQGATSSNLPSEAYFTTDPVGPDDQGMTPLTEGDEVVLLRGPTTEPPSRERGARSQTAETGGLGGCPDPRGSTHSRASGSAQSPIAVEDDTLGKTKRLLFPSPKKDGQPKVLGEVAVNIVRTSAGLDGGSKNALTGKENSVMAADMDNEMNLLSTPKVGVDDTKNKNNLADLFSTSSQPSTPQRKERLAGVFKTPTRPTPSHRPITRSVSKSIRTARSTARSPGNAFPRLQGTPTKTPRSSARLRNGSVHYQHPHAHFAADDSMMMHTDFGTPFSSTINQLLSEANDFTAGSSAHGLYELPNMGSDNGLAGHFEGLDFGHFLTTDAVMPSSPPVLRRNGEAEIFDSAEMDFTDWEAFGDVNIDGIGDGDDVQTN</sequence>
<dbReference type="InterPro" id="IPR013088">
    <property type="entry name" value="Znf_NHR/GATA"/>
</dbReference>
<gene>
    <name evidence="3" type="ORF">M406DRAFT_349466</name>
</gene>
<dbReference type="OrthoDB" id="3199820at2759"/>
<feature type="domain" description="Ams2/SPT21 N-terminal" evidence="2">
    <location>
        <begin position="33"/>
        <end position="166"/>
    </location>
</feature>
<feature type="compositionally biased region" description="Polar residues" evidence="1">
    <location>
        <begin position="695"/>
        <end position="710"/>
    </location>
</feature>
<dbReference type="EMBL" id="MU032344">
    <property type="protein sequence ID" value="KAF3770940.1"/>
    <property type="molecule type" value="Genomic_DNA"/>
</dbReference>
<dbReference type="Proteomes" id="UP000803844">
    <property type="component" value="Unassembled WGS sequence"/>
</dbReference>
<evidence type="ECO:0000313" key="4">
    <source>
        <dbReference type="Proteomes" id="UP000803844"/>
    </source>
</evidence>
<feature type="region of interest" description="Disordered" evidence="1">
    <location>
        <begin position="1086"/>
        <end position="1135"/>
    </location>
</feature>
<proteinExistence type="predicted"/>
<dbReference type="PANTHER" id="PTHR39147:SF1">
    <property type="entry name" value="PROTEIN SPT21"/>
    <property type="match status" value="1"/>
</dbReference>
<dbReference type="GO" id="GO:0006357">
    <property type="term" value="P:regulation of transcription by RNA polymerase II"/>
    <property type="evidence" value="ECO:0007669"/>
    <property type="project" value="TreeGrafter"/>
</dbReference>
<feature type="compositionally biased region" description="Polar residues" evidence="1">
    <location>
        <begin position="171"/>
        <end position="180"/>
    </location>
</feature>
<evidence type="ECO:0000259" key="2">
    <source>
        <dbReference type="Pfam" id="PF25823"/>
    </source>
</evidence>
<feature type="compositionally biased region" description="Basic residues" evidence="1">
    <location>
        <begin position="877"/>
        <end position="893"/>
    </location>
</feature>
<organism evidence="3 4">
    <name type="scientific">Cryphonectria parasitica (strain ATCC 38755 / EP155)</name>
    <dbReference type="NCBI Taxonomy" id="660469"/>
    <lineage>
        <taxon>Eukaryota</taxon>
        <taxon>Fungi</taxon>
        <taxon>Dikarya</taxon>
        <taxon>Ascomycota</taxon>
        <taxon>Pezizomycotina</taxon>
        <taxon>Sordariomycetes</taxon>
        <taxon>Sordariomycetidae</taxon>
        <taxon>Diaporthales</taxon>
        <taxon>Cryphonectriaceae</taxon>
        <taxon>Cryphonectria-Endothia species complex</taxon>
        <taxon>Cryphonectria</taxon>
    </lineage>
</organism>
<protein>
    <recommendedName>
        <fullName evidence="2">Ams2/SPT21 N-terminal domain-containing protein</fullName>
    </recommendedName>
</protein>
<dbReference type="PANTHER" id="PTHR39147">
    <property type="entry name" value="PROTEIN SPT21"/>
    <property type="match status" value="1"/>
</dbReference>
<feature type="compositionally biased region" description="Polar residues" evidence="1">
    <location>
        <begin position="735"/>
        <end position="755"/>
    </location>
</feature>
<feature type="compositionally biased region" description="Basic residues" evidence="1">
    <location>
        <begin position="302"/>
        <end position="317"/>
    </location>
</feature>
<dbReference type="GO" id="GO:0030466">
    <property type="term" value="P:silent mating-type cassette heterochromatin formation"/>
    <property type="evidence" value="ECO:0007669"/>
    <property type="project" value="TreeGrafter"/>
</dbReference>
<feature type="compositionally biased region" description="Polar residues" evidence="1">
    <location>
        <begin position="1100"/>
        <end position="1115"/>
    </location>
</feature>
<feature type="compositionally biased region" description="Basic residues" evidence="1">
    <location>
        <begin position="552"/>
        <end position="567"/>
    </location>
</feature>
<feature type="region of interest" description="Disordered" evidence="1">
    <location>
        <begin position="270"/>
        <end position="758"/>
    </location>
</feature>
<name>A0A9P4YEA9_CRYP1</name>
<dbReference type="RefSeq" id="XP_040781901.1">
    <property type="nucleotide sequence ID" value="XM_040922470.1"/>
</dbReference>
<feature type="region of interest" description="Disordered" evidence="1">
    <location>
        <begin position="866"/>
        <end position="987"/>
    </location>
</feature>
<comment type="caution">
    <text evidence="3">The sequence shown here is derived from an EMBL/GenBank/DDBJ whole genome shotgun (WGS) entry which is preliminary data.</text>
</comment>
<dbReference type="InterPro" id="IPR042403">
    <property type="entry name" value="Spt21/Ams2"/>
</dbReference>
<feature type="region of interest" description="Disordered" evidence="1">
    <location>
        <begin position="163"/>
        <end position="242"/>
    </location>
</feature>
<dbReference type="GO" id="GO:0000183">
    <property type="term" value="P:rDNA heterochromatin formation"/>
    <property type="evidence" value="ECO:0007669"/>
    <property type="project" value="TreeGrafter"/>
</dbReference>
<dbReference type="InterPro" id="IPR057725">
    <property type="entry name" value="Ams2-SPT21_N"/>
</dbReference>